<comment type="caution">
    <text evidence="2">The sequence shown here is derived from an EMBL/GenBank/DDBJ whole genome shotgun (WGS) entry which is preliminary data.</text>
</comment>
<name>A0A8T3B0J2_DENNO</name>
<dbReference type="AlphaFoldDB" id="A0A8T3B0J2"/>
<dbReference type="Proteomes" id="UP000829196">
    <property type="component" value="Unassembled WGS sequence"/>
</dbReference>
<protein>
    <submittedName>
        <fullName evidence="2">Uncharacterized protein</fullName>
    </submittedName>
</protein>
<reference evidence="2" key="1">
    <citation type="journal article" date="2022" name="Front. Genet.">
        <title>Chromosome-Scale Assembly of the Dendrobium nobile Genome Provides Insights Into the Molecular Mechanism of the Biosynthesis of the Medicinal Active Ingredient of Dendrobium.</title>
        <authorList>
            <person name="Xu Q."/>
            <person name="Niu S.-C."/>
            <person name="Li K.-L."/>
            <person name="Zheng P.-J."/>
            <person name="Zhang X.-J."/>
            <person name="Jia Y."/>
            <person name="Liu Y."/>
            <person name="Niu Y.-X."/>
            <person name="Yu L.-H."/>
            <person name="Chen D.-F."/>
            <person name="Zhang G.-Q."/>
        </authorList>
    </citation>
    <scope>NUCLEOTIDE SEQUENCE</scope>
    <source>
        <tissue evidence="2">Leaf</tissue>
    </source>
</reference>
<evidence type="ECO:0000313" key="2">
    <source>
        <dbReference type="EMBL" id="KAI0502316.1"/>
    </source>
</evidence>
<dbReference type="EMBL" id="JAGYWB010000012">
    <property type="protein sequence ID" value="KAI0502316.1"/>
    <property type="molecule type" value="Genomic_DNA"/>
</dbReference>
<evidence type="ECO:0000313" key="3">
    <source>
        <dbReference type="Proteomes" id="UP000829196"/>
    </source>
</evidence>
<evidence type="ECO:0000256" key="1">
    <source>
        <dbReference type="SAM" id="MobiDB-lite"/>
    </source>
</evidence>
<gene>
    <name evidence="2" type="ORF">KFK09_017263</name>
</gene>
<keyword evidence="3" id="KW-1185">Reference proteome</keyword>
<feature type="region of interest" description="Disordered" evidence="1">
    <location>
        <begin position="28"/>
        <end position="49"/>
    </location>
</feature>
<organism evidence="2 3">
    <name type="scientific">Dendrobium nobile</name>
    <name type="common">Orchid</name>
    <dbReference type="NCBI Taxonomy" id="94219"/>
    <lineage>
        <taxon>Eukaryota</taxon>
        <taxon>Viridiplantae</taxon>
        <taxon>Streptophyta</taxon>
        <taxon>Embryophyta</taxon>
        <taxon>Tracheophyta</taxon>
        <taxon>Spermatophyta</taxon>
        <taxon>Magnoliopsida</taxon>
        <taxon>Liliopsida</taxon>
        <taxon>Asparagales</taxon>
        <taxon>Orchidaceae</taxon>
        <taxon>Epidendroideae</taxon>
        <taxon>Malaxideae</taxon>
        <taxon>Dendrobiinae</taxon>
        <taxon>Dendrobium</taxon>
    </lineage>
</organism>
<sequence length="69" mass="8130">MRSSLEMHFYRLQVSLKELFIIWHFKNKKSSQPSSPPHNQGIALGQSHIPRTENPAFVHKDTYNRQQVL</sequence>
<accession>A0A8T3B0J2</accession>
<proteinExistence type="predicted"/>